<feature type="transmembrane region" description="Helical" evidence="13">
    <location>
        <begin position="116"/>
        <end position="137"/>
    </location>
</feature>
<evidence type="ECO:0000256" key="3">
    <source>
        <dbReference type="ARBA" id="ARBA00022630"/>
    </source>
</evidence>
<dbReference type="GO" id="GO:0050660">
    <property type="term" value="F:flavin adenine dinucleotide binding"/>
    <property type="evidence" value="ECO:0007669"/>
    <property type="project" value="TreeGrafter"/>
</dbReference>
<feature type="transmembrane region" description="Helical" evidence="13">
    <location>
        <begin position="191"/>
        <end position="209"/>
    </location>
</feature>
<dbReference type="EMBL" id="PVUE01000012">
    <property type="protein sequence ID" value="PRZ41061.1"/>
    <property type="molecule type" value="Genomic_DNA"/>
</dbReference>
<dbReference type="InterPro" id="IPR001433">
    <property type="entry name" value="OxRdtase_FAD/NAD-bd"/>
</dbReference>
<dbReference type="Proteomes" id="UP000237752">
    <property type="component" value="Unassembled WGS sequence"/>
</dbReference>
<dbReference type="InterPro" id="IPR017938">
    <property type="entry name" value="Riboflavin_synthase-like_b-brl"/>
</dbReference>
<feature type="transmembrane region" description="Helical" evidence="13">
    <location>
        <begin position="221"/>
        <end position="244"/>
    </location>
</feature>
<feature type="transmembrane region" description="Helical" evidence="13">
    <location>
        <begin position="79"/>
        <end position="96"/>
    </location>
</feature>
<evidence type="ECO:0000256" key="6">
    <source>
        <dbReference type="ARBA" id="ARBA00022723"/>
    </source>
</evidence>
<dbReference type="GO" id="GO:0016491">
    <property type="term" value="F:oxidoreductase activity"/>
    <property type="evidence" value="ECO:0007669"/>
    <property type="project" value="UniProtKB-KW"/>
</dbReference>
<evidence type="ECO:0000313" key="15">
    <source>
        <dbReference type="EMBL" id="PRZ41061.1"/>
    </source>
</evidence>
<feature type="transmembrane region" description="Helical" evidence="13">
    <location>
        <begin position="157"/>
        <end position="179"/>
    </location>
</feature>
<dbReference type="GO" id="GO:0016020">
    <property type="term" value="C:membrane"/>
    <property type="evidence" value="ECO:0007669"/>
    <property type="project" value="UniProtKB-SubCell"/>
</dbReference>
<keyword evidence="3" id="KW-0285">Flavoprotein</keyword>
<dbReference type="PANTHER" id="PTHR47354">
    <property type="entry name" value="NADH OXIDOREDUCTASE HCR"/>
    <property type="match status" value="1"/>
</dbReference>
<dbReference type="InterPro" id="IPR013130">
    <property type="entry name" value="Fe3_Rdtase_TM_dom"/>
</dbReference>
<evidence type="ECO:0000256" key="13">
    <source>
        <dbReference type="SAM" id="Phobius"/>
    </source>
</evidence>
<evidence type="ECO:0000256" key="2">
    <source>
        <dbReference type="ARBA" id="ARBA00004141"/>
    </source>
</evidence>
<keyword evidence="10" id="KW-0408">Iron</keyword>
<evidence type="ECO:0000256" key="9">
    <source>
        <dbReference type="ARBA" id="ARBA00023002"/>
    </source>
</evidence>
<evidence type="ECO:0000256" key="7">
    <source>
        <dbReference type="ARBA" id="ARBA00022827"/>
    </source>
</evidence>
<dbReference type="RefSeq" id="WP_202862591.1">
    <property type="nucleotide sequence ID" value="NZ_PVUE01000012.1"/>
</dbReference>
<feature type="domain" description="FAD-binding FR-type" evidence="14">
    <location>
        <begin position="246"/>
        <end position="346"/>
    </location>
</feature>
<keyword evidence="5" id="KW-0001">2Fe-2S</keyword>
<evidence type="ECO:0000256" key="5">
    <source>
        <dbReference type="ARBA" id="ARBA00022714"/>
    </source>
</evidence>
<dbReference type="Pfam" id="PF00175">
    <property type="entry name" value="NAD_binding_1"/>
    <property type="match status" value="1"/>
</dbReference>
<evidence type="ECO:0000313" key="16">
    <source>
        <dbReference type="Proteomes" id="UP000237752"/>
    </source>
</evidence>
<comment type="subcellular location">
    <subcellularLocation>
        <location evidence="2">Membrane</location>
        <topology evidence="2">Multi-pass membrane protein</topology>
    </subcellularLocation>
</comment>
<dbReference type="SUPFAM" id="SSF63380">
    <property type="entry name" value="Riboflavin synthase domain-like"/>
    <property type="match status" value="1"/>
</dbReference>
<evidence type="ECO:0000256" key="1">
    <source>
        <dbReference type="ARBA" id="ARBA00001974"/>
    </source>
</evidence>
<dbReference type="InterPro" id="IPR039261">
    <property type="entry name" value="FNR_nucleotide-bd"/>
</dbReference>
<gene>
    <name evidence="15" type="ORF">CLV47_11294</name>
</gene>
<keyword evidence="7" id="KW-0274">FAD</keyword>
<name>A0A2T0ZXH8_9ACTN</name>
<evidence type="ECO:0000256" key="11">
    <source>
        <dbReference type="ARBA" id="ARBA00023014"/>
    </source>
</evidence>
<dbReference type="GO" id="GO:0051537">
    <property type="term" value="F:2 iron, 2 sulfur cluster binding"/>
    <property type="evidence" value="ECO:0007669"/>
    <property type="project" value="UniProtKB-KW"/>
</dbReference>
<keyword evidence="4 13" id="KW-0812">Transmembrane</keyword>
<dbReference type="Gene3D" id="2.40.30.10">
    <property type="entry name" value="Translation factors"/>
    <property type="match status" value="1"/>
</dbReference>
<evidence type="ECO:0000259" key="14">
    <source>
        <dbReference type="PROSITE" id="PS51384"/>
    </source>
</evidence>
<dbReference type="GO" id="GO:0046872">
    <property type="term" value="F:metal ion binding"/>
    <property type="evidence" value="ECO:0007669"/>
    <property type="project" value="UniProtKB-KW"/>
</dbReference>
<sequence>MTGTLGTRAHSDLRRTPPISAYAYEYRPADRVRRERRVRTVAWSLTVASLIGVVVLWLTNSGLPSTSLPGSTTTALGRVTGLLASDLLLIQVLTMARVPWLERAIGRDRLTRWHRWAGFSSFNLMIAHIILVTVGYAQSSATNVLAQSWDFVVNYPGVLLAVAGTLALVMVVATSLRAARRRMRYESWHLLHLYAYVGAGLALPHQLWTGQDFTSSTTVSIFWWGLWGLAAGAIIAFRIVLPLWRSVRHKLRVSGVIAEAPGVYSVVMSGRGLDRMGLQAGQFCQWRFLSGRGWSRAHPYTISARPYPDSLRITVEQAGDGSHAIGSLRPGVPVLFEGPYGTMTADRRTKRDVLLIAAGAGITPMRGLAQSICAEPPAGGPGGLLRPSVVVAHRIRSHRDALFVDDFADLARSGRCRLIQLVGRRGRAGGWLPSTSRPALAVLRDLAPDIDERAVYVCGNDDWMSAVRKSLAEAGVKPAQIHCERFAT</sequence>
<evidence type="ECO:0000256" key="4">
    <source>
        <dbReference type="ARBA" id="ARBA00022692"/>
    </source>
</evidence>
<dbReference type="Pfam" id="PF01794">
    <property type="entry name" value="Ferric_reduct"/>
    <property type="match status" value="1"/>
</dbReference>
<proteinExistence type="predicted"/>
<feature type="transmembrane region" description="Helical" evidence="13">
    <location>
        <begin position="41"/>
        <end position="59"/>
    </location>
</feature>
<dbReference type="InterPro" id="IPR050415">
    <property type="entry name" value="MRET"/>
</dbReference>
<comment type="caution">
    <text evidence="15">The sequence shown here is derived from an EMBL/GenBank/DDBJ whole genome shotgun (WGS) entry which is preliminary data.</text>
</comment>
<organism evidence="15 16">
    <name type="scientific">Antricoccus suffuscus</name>
    <dbReference type="NCBI Taxonomy" id="1629062"/>
    <lineage>
        <taxon>Bacteria</taxon>
        <taxon>Bacillati</taxon>
        <taxon>Actinomycetota</taxon>
        <taxon>Actinomycetes</taxon>
        <taxon>Geodermatophilales</taxon>
        <taxon>Antricoccaceae</taxon>
        <taxon>Antricoccus</taxon>
    </lineage>
</organism>
<keyword evidence="11" id="KW-0411">Iron-sulfur</keyword>
<dbReference type="InterPro" id="IPR017927">
    <property type="entry name" value="FAD-bd_FR_type"/>
</dbReference>
<dbReference type="PROSITE" id="PS51384">
    <property type="entry name" value="FAD_FR"/>
    <property type="match status" value="1"/>
</dbReference>
<dbReference type="Gene3D" id="3.40.50.80">
    <property type="entry name" value="Nucleotide-binding domain of ferredoxin-NADP reductase (FNR) module"/>
    <property type="match status" value="1"/>
</dbReference>
<keyword evidence="12 13" id="KW-0472">Membrane</keyword>
<evidence type="ECO:0000256" key="8">
    <source>
        <dbReference type="ARBA" id="ARBA00022989"/>
    </source>
</evidence>
<keyword evidence="8 13" id="KW-1133">Transmembrane helix</keyword>
<dbReference type="SUPFAM" id="SSF52343">
    <property type="entry name" value="Ferredoxin reductase-like, C-terminal NADP-linked domain"/>
    <property type="match status" value="1"/>
</dbReference>
<accession>A0A2T0ZXH8</accession>
<keyword evidence="16" id="KW-1185">Reference proteome</keyword>
<evidence type="ECO:0000256" key="10">
    <source>
        <dbReference type="ARBA" id="ARBA00023004"/>
    </source>
</evidence>
<reference evidence="15 16" key="1">
    <citation type="submission" date="2018-03" db="EMBL/GenBank/DDBJ databases">
        <title>Genomic Encyclopedia of Archaeal and Bacterial Type Strains, Phase II (KMG-II): from individual species to whole genera.</title>
        <authorList>
            <person name="Goeker M."/>
        </authorList>
    </citation>
    <scope>NUCLEOTIDE SEQUENCE [LARGE SCALE GENOMIC DNA]</scope>
    <source>
        <strain evidence="15 16">DSM 100065</strain>
    </source>
</reference>
<comment type="cofactor">
    <cofactor evidence="1">
        <name>FAD</name>
        <dbReference type="ChEBI" id="CHEBI:57692"/>
    </cofactor>
</comment>
<dbReference type="PANTHER" id="PTHR47354:SF8">
    <property type="entry name" value="1,2-PHENYLACETYL-COA EPOXIDASE, SUBUNIT E"/>
    <property type="match status" value="1"/>
</dbReference>
<dbReference type="AlphaFoldDB" id="A0A2T0ZXH8"/>
<keyword evidence="9" id="KW-0560">Oxidoreductase</keyword>
<protein>
    <submittedName>
        <fullName evidence="15">Putative ferric reductase</fullName>
    </submittedName>
</protein>
<evidence type="ECO:0000256" key="12">
    <source>
        <dbReference type="ARBA" id="ARBA00023136"/>
    </source>
</evidence>
<keyword evidence="6" id="KW-0479">Metal-binding</keyword>